<evidence type="ECO:0000256" key="1">
    <source>
        <dbReference type="PIRSR" id="PIRSR607822-1"/>
    </source>
</evidence>
<protein>
    <submittedName>
        <fullName evidence="3">Lanthionine synthetase C family protein</fullName>
    </submittedName>
</protein>
<dbReference type="InterPro" id="IPR033889">
    <property type="entry name" value="LanC"/>
</dbReference>
<dbReference type="EMBL" id="CP059322">
    <property type="protein sequence ID" value="QLQ36472.1"/>
    <property type="molecule type" value="Genomic_DNA"/>
</dbReference>
<dbReference type="GO" id="GO:0031179">
    <property type="term" value="P:peptide modification"/>
    <property type="evidence" value="ECO:0007669"/>
    <property type="project" value="InterPro"/>
</dbReference>
<evidence type="ECO:0000313" key="3">
    <source>
        <dbReference type="EMBL" id="QLQ36472.1"/>
    </source>
</evidence>
<dbReference type="InterPro" id="IPR007822">
    <property type="entry name" value="LANC-like"/>
</dbReference>
<feature type="compositionally biased region" description="Low complexity" evidence="2">
    <location>
        <begin position="15"/>
        <end position="28"/>
    </location>
</feature>
<feature type="binding site" evidence="1">
    <location>
        <position position="287"/>
    </location>
    <ligand>
        <name>Zn(2+)</name>
        <dbReference type="ChEBI" id="CHEBI:29105"/>
    </ligand>
</feature>
<dbReference type="SMART" id="SM01260">
    <property type="entry name" value="LANC_like"/>
    <property type="match status" value="1"/>
</dbReference>
<dbReference type="Proteomes" id="UP000510844">
    <property type="component" value="Chromosome"/>
</dbReference>
<keyword evidence="1" id="KW-0479">Metal-binding</keyword>
<accession>A0A7L6B3C1</accession>
<feature type="region of interest" description="Disordered" evidence="2">
    <location>
        <begin position="15"/>
        <end position="44"/>
    </location>
</feature>
<dbReference type="SUPFAM" id="SSF158745">
    <property type="entry name" value="LanC-like"/>
    <property type="match status" value="1"/>
</dbReference>
<feature type="compositionally biased region" description="Basic and acidic residues" evidence="2">
    <location>
        <begin position="29"/>
        <end position="38"/>
    </location>
</feature>
<gene>
    <name evidence="3" type="ORF">H1D33_24725</name>
</gene>
<proteinExistence type="predicted"/>
<feature type="binding site" evidence="1">
    <location>
        <position position="336"/>
    </location>
    <ligand>
        <name>Zn(2+)</name>
        <dbReference type="ChEBI" id="CHEBI:29105"/>
    </ligand>
</feature>
<dbReference type="PRINTS" id="PR01955">
    <property type="entry name" value="LANCFRANKIA"/>
</dbReference>
<dbReference type="Gene3D" id="1.50.10.20">
    <property type="match status" value="1"/>
</dbReference>
<evidence type="ECO:0000313" key="4">
    <source>
        <dbReference type="Proteomes" id="UP000510844"/>
    </source>
</evidence>
<organism evidence="3 4">
    <name type="scientific">Micromonospora robiginosa</name>
    <dbReference type="NCBI Taxonomy" id="2749844"/>
    <lineage>
        <taxon>Bacteria</taxon>
        <taxon>Bacillati</taxon>
        <taxon>Actinomycetota</taxon>
        <taxon>Actinomycetes</taxon>
        <taxon>Micromonosporales</taxon>
        <taxon>Micromonosporaceae</taxon>
        <taxon>Micromonospora</taxon>
    </lineage>
</organism>
<sequence length="425" mass="44044">MTSTTRCRAREVASAAAEAIRTRTAPGGRLDRADDGDGGRSPGLASGHAGLALMAAALDESRPGAGWDRFGHLHLAASLGDEATLSRLGPSLHTGWGGLAVAATALAAGRPRYRAFLAQCDTALAHGATLLARQVRQGVAPLRPPLVDLVTGLAGVTVALLIRRGRSEIDAALREALAALVTLARPDDGSDGHPRLVAPPQWGAMRLDGRRPLLNLGVAHGLPGVLSALALASIEGVGGDATTAAVAGLTDWLRRYRRADRWGPAWPNGVSVDPTVPVPPPGRSAWCYGTAGCARALWLAGCALDRATWRAEAVDAVRGTLRRPPSERGITSPTFCHGQAGLAHIALRFAADTGDGDLATAAEDEVIRLIEVYEPDSVFGFRRRERDEPPVDSAGVLDGAAGVVLVLLAASGDGPAGWDRIFAVA</sequence>
<dbReference type="Pfam" id="PF05147">
    <property type="entry name" value="LANC_like"/>
    <property type="match status" value="1"/>
</dbReference>
<reference evidence="3 4" key="2">
    <citation type="journal article" date="2021" name="Mar. Drugs">
        <title>A New Micromonospora Strain with Antibiotic Activity Isolated from the Microbiome of a Mid-Atlantic Deep-Sea Sponge.</title>
        <authorList>
            <person name="Back C.R."/>
            <person name="Stennett H.L."/>
            <person name="Williams S.E."/>
            <person name="Wang L."/>
            <person name="Ojeda Gomez J."/>
            <person name="Abdulle O.M."/>
            <person name="Duffy T."/>
            <person name="Neal C."/>
            <person name="Mantell J."/>
            <person name="Jepson M.A."/>
            <person name="Hendry K.R."/>
            <person name="Powell D."/>
            <person name="Stach J.E.M."/>
            <person name="Essex-Lopresti A.E."/>
            <person name="Willis C.L."/>
            <person name="Curnow P."/>
            <person name="Race P.R."/>
        </authorList>
    </citation>
    <scope>NUCLEOTIDE SEQUENCE [LARGE SCALE GENOMIC DNA]</scope>
    <source>
        <strain evidence="3 4">28ISP2-46</strain>
    </source>
</reference>
<dbReference type="AlphaFoldDB" id="A0A7L6B3C1"/>
<evidence type="ECO:0000256" key="2">
    <source>
        <dbReference type="SAM" id="MobiDB-lite"/>
    </source>
</evidence>
<keyword evidence="1" id="KW-0862">Zinc</keyword>
<dbReference type="KEGG" id="mfeu:H1D33_24725"/>
<dbReference type="PRINTS" id="PR01950">
    <property type="entry name" value="LANCSUPER"/>
</dbReference>
<reference evidence="4" key="1">
    <citation type="submission" date="2020-07" db="EMBL/GenBank/DDBJ databases">
        <title>A new Micromonospora strain with potent antibiotic activity isolated from the microbiome of a mid-Atlantic deep-sea sponge.</title>
        <authorList>
            <person name="Back C.R."/>
            <person name="Stennett H.L."/>
            <person name="Williams S.E."/>
            <person name="Wang L."/>
            <person name="Ojeda Gomez J."/>
            <person name="Abdulle O.M."/>
            <person name="Duffy T."/>
            <person name="Hendry K.R."/>
            <person name="Powell D."/>
            <person name="Stach J.E."/>
            <person name="Essex-Lopresti A.E."/>
            <person name="Willis C.L."/>
            <person name="Curnow P."/>
            <person name="Race P.R."/>
        </authorList>
    </citation>
    <scope>NUCLEOTIDE SEQUENCE [LARGE SCALE GENOMIC DNA]</scope>
    <source>
        <strain evidence="4">28ISP2-46</strain>
    </source>
</reference>
<dbReference type="RefSeq" id="WP_181568988.1">
    <property type="nucleotide sequence ID" value="NZ_CP059322.2"/>
</dbReference>
<keyword evidence="4" id="KW-1185">Reference proteome</keyword>
<dbReference type="GO" id="GO:0046872">
    <property type="term" value="F:metal ion binding"/>
    <property type="evidence" value="ECO:0007669"/>
    <property type="project" value="UniProtKB-KW"/>
</dbReference>
<feature type="binding site" evidence="1">
    <location>
        <position position="337"/>
    </location>
    <ligand>
        <name>Zn(2+)</name>
        <dbReference type="ChEBI" id="CHEBI:29105"/>
    </ligand>
</feature>
<dbReference type="CDD" id="cd04793">
    <property type="entry name" value="LanC"/>
    <property type="match status" value="1"/>
</dbReference>
<name>A0A7L6B3C1_9ACTN</name>